<sequence length="105" mass="12246">MAELTSYPVRGLEETFYEDVEERGKESNRINYDEELWIDTLQHTDLIVSLDSLHKYSFQVLMFATLYLFLAYKFQGLEILTKSSRACDKEVLCSMENDTATSKEV</sequence>
<accession>A0A9P7BNJ8</accession>
<proteinExistence type="predicted"/>
<name>A0A9P7BNJ8_RHIOR</name>
<dbReference type="Proteomes" id="UP000716291">
    <property type="component" value="Unassembled WGS sequence"/>
</dbReference>
<reference evidence="1" key="1">
    <citation type="journal article" date="2020" name="Microb. Genom.">
        <title>Genetic diversity of clinical and environmental Mucorales isolates obtained from an investigation of mucormycosis cases among solid organ transplant recipients.</title>
        <authorList>
            <person name="Nguyen M.H."/>
            <person name="Kaul D."/>
            <person name="Muto C."/>
            <person name="Cheng S.J."/>
            <person name="Richter R.A."/>
            <person name="Bruno V.M."/>
            <person name="Liu G."/>
            <person name="Beyhan S."/>
            <person name="Sundermann A.J."/>
            <person name="Mounaud S."/>
            <person name="Pasculle A.W."/>
            <person name="Nierman W.C."/>
            <person name="Driscoll E."/>
            <person name="Cumbie R."/>
            <person name="Clancy C.J."/>
            <person name="Dupont C.L."/>
        </authorList>
    </citation>
    <scope>NUCLEOTIDE SEQUENCE</scope>
    <source>
        <strain evidence="1">GL11</strain>
    </source>
</reference>
<evidence type="ECO:0000313" key="2">
    <source>
        <dbReference type="Proteomes" id="UP000716291"/>
    </source>
</evidence>
<dbReference type="AlphaFoldDB" id="A0A9P7BNJ8"/>
<organism evidence="1 2">
    <name type="scientific">Rhizopus oryzae</name>
    <name type="common">Mucormycosis agent</name>
    <name type="synonym">Rhizopus arrhizus var. delemar</name>
    <dbReference type="NCBI Taxonomy" id="64495"/>
    <lineage>
        <taxon>Eukaryota</taxon>
        <taxon>Fungi</taxon>
        <taxon>Fungi incertae sedis</taxon>
        <taxon>Mucoromycota</taxon>
        <taxon>Mucoromycotina</taxon>
        <taxon>Mucoromycetes</taxon>
        <taxon>Mucorales</taxon>
        <taxon>Mucorineae</taxon>
        <taxon>Rhizopodaceae</taxon>
        <taxon>Rhizopus</taxon>
    </lineage>
</organism>
<keyword evidence="2" id="KW-1185">Reference proteome</keyword>
<dbReference type="OrthoDB" id="10274976at2759"/>
<comment type="caution">
    <text evidence="1">The sequence shown here is derived from an EMBL/GenBank/DDBJ whole genome shotgun (WGS) entry which is preliminary data.</text>
</comment>
<evidence type="ECO:0000313" key="1">
    <source>
        <dbReference type="EMBL" id="KAG1303205.1"/>
    </source>
</evidence>
<dbReference type="EMBL" id="JAANQT010002081">
    <property type="protein sequence ID" value="KAG1303205.1"/>
    <property type="molecule type" value="Genomic_DNA"/>
</dbReference>
<gene>
    <name evidence="1" type="ORF">G6F64_010276</name>
</gene>
<protein>
    <submittedName>
        <fullName evidence="1">Uncharacterized protein</fullName>
    </submittedName>
</protein>